<evidence type="ECO:0000256" key="2">
    <source>
        <dbReference type="ARBA" id="ARBA00023235"/>
    </source>
</evidence>
<organism evidence="4">
    <name type="scientific">bioreactor metagenome</name>
    <dbReference type="NCBI Taxonomy" id="1076179"/>
    <lineage>
        <taxon>unclassified sequences</taxon>
        <taxon>metagenomes</taxon>
        <taxon>ecological metagenomes</taxon>
    </lineage>
</organism>
<dbReference type="GO" id="GO:0015031">
    <property type="term" value="P:protein transport"/>
    <property type="evidence" value="ECO:0007669"/>
    <property type="project" value="InterPro"/>
</dbReference>
<dbReference type="GO" id="GO:0006457">
    <property type="term" value="P:protein folding"/>
    <property type="evidence" value="ECO:0007669"/>
    <property type="project" value="InterPro"/>
</dbReference>
<sequence>MLDKILEQTTIAIPASMLEFEVDSTWRRFVSQSGMPEAQILKYLEFQGQSKADFTANWRTDADHKLRVQLIMDKIKDKEAFTVDQSEVDAAAEEQLKEVTDEETRSYYKTMIEDDLKIKKTGEFLLANNSITNGAEIGYEEFMADHQH</sequence>
<dbReference type="EC" id="5.2.1.8" evidence="4"/>
<comment type="caution">
    <text evidence="4">The sequence shown here is derived from an EMBL/GenBank/DDBJ whole genome shotgun (WGS) entry which is preliminary data.</text>
</comment>
<name>A0A645FRG9_9ZZZZ</name>
<dbReference type="EMBL" id="VSSQ01061428">
    <property type="protein sequence ID" value="MPN14763.1"/>
    <property type="molecule type" value="Genomic_DNA"/>
</dbReference>
<accession>A0A645FRG9</accession>
<dbReference type="GO" id="GO:0003755">
    <property type="term" value="F:peptidyl-prolyl cis-trans isomerase activity"/>
    <property type="evidence" value="ECO:0007669"/>
    <property type="project" value="UniProtKB-KW"/>
</dbReference>
<proteinExistence type="predicted"/>
<gene>
    <name evidence="4" type="primary">tig_52</name>
    <name evidence="4" type="ORF">SDC9_162092</name>
</gene>
<dbReference type="Pfam" id="PF05698">
    <property type="entry name" value="Trigger_C"/>
    <property type="match status" value="1"/>
</dbReference>
<dbReference type="AlphaFoldDB" id="A0A645FRG9"/>
<dbReference type="InterPro" id="IPR008880">
    <property type="entry name" value="Trigger_fac_C"/>
</dbReference>
<keyword evidence="2 4" id="KW-0413">Isomerase</keyword>
<dbReference type="InterPro" id="IPR027304">
    <property type="entry name" value="Trigger_fact/SurA_dom_sf"/>
</dbReference>
<dbReference type="InterPro" id="IPR037041">
    <property type="entry name" value="Trigger_fac_C_sf"/>
</dbReference>
<evidence type="ECO:0000256" key="1">
    <source>
        <dbReference type="ARBA" id="ARBA00023110"/>
    </source>
</evidence>
<evidence type="ECO:0000313" key="4">
    <source>
        <dbReference type="EMBL" id="MPN14763.1"/>
    </source>
</evidence>
<dbReference type="Gene3D" id="1.10.3120.10">
    <property type="entry name" value="Trigger factor, C-terminal domain"/>
    <property type="match status" value="1"/>
</dbReference>
<feature type="domain" description="Trigger factor C-terminal" evidence="3">
    <location>
        <begin position="2"/>
        <end position="126"/>
    </location>
</feature>
<keyword evidence="1" id="KW-0697">Rotamase</keyword>
<reference evidence="4" key="1">
    <citation type="submission" date="2019-08" db="EMBL/GenBank/DDBJ databases">
        <authorList>
            <person name="Kucharzyk K."/>
            <person name="Murdoch R.W."/>
            <person name="Higgins S."/>
            <person name="Loffler F."/>
        </authorList>
    </citation>
    <scope>NUCLEOTIDE SEQUENCE</scope>
</reference>
<protein>
    <submittedName>
        <fullName evidence="4">Trigger factor</fullName>
        <ecNumber evidence="4">5.2.1.8</ecNumber>
    </submittedName>
</protein>
<dbReference type="SUPFAM" id="SSF109998">
    <property type="entry name" value="Triger factor/SurA peptide-binding domain-like"/>
    <property type="match status" value="1"/>
</dbReference>
<evidence type="ECO:0000259" key="3">
    <source>
        <dbReference type="Pfam" id="PF05698"/>
    </source>
</evidence>